<evidence type="ECO:0000313" key="3">
    <source>
        <dbReference type="Proteomes" id="UP000518266"/>
    </source>
</evidence>
<dbReference type="EMBL" id="JAAKFY010000002">
    <property type="protein sequence ID" value="KAF3859826.1"/>
    <property type="molecule type" value="Genomic_DNA"/>
</dbReference>
<feature type="compositionally biased region" description="Polar residues" evidence="1">
    <location>
        <begin position="121"/>
        <end position="160"/>
    </location>
</feature>
<comment type="caution">
    <text evidence="2">The sequence shown here is derived from an EMBL/GenBank/DDBJ whole genome shotgun (WGS) entry which is preliminary data.</text>
</comment>
<name>A0A7J5ZDX2_DISMA</name>
<dbReference type="Proteomes" id="UP000518266">
    <property type="component" value="Unassembled WGS sequence"/>
</dbReference>
<accession>A0A7J5ZDX2</accession>
<keyword evidence="3" id="KW-1185">Reference proteome</keyword>
<proteinExistence type="predicted"/>
<feature type="region of interest" description="Disordered" evidence="1">
    <location>
        <begin position="230"/>
        <end position="267"/>
    </location>
</feature>
<dbReference type="AlphaFoldDB" id="A0A7J5ZDX2"/>
<feature type="compositionally biased region" description="Pro residues" evidence="1">
    <location>
        <begin position="258"/>
        <end position="267"/>
    </location>
</feature>
<gene>
    <name evidence="2" type="ORF">F7725_000081</name>
</gene>
<sequence length="267" mass="29609">MVKATHRFRKWFLQAQEGAQLPWTQKGNQVSVRLTTTVVFRCRPGSTNTERFLSGALAIRLLELPPWSLVSPFGFLPSSQGENSTYLDLWSGVHGLVVSGDDPNQTEGDGDVADPVEGSPWKQQLQEGPADLTQTQTKQDNRNGQSDSHQDGQSDTQDQSVQGVHLTLPMAQNHKIGPKIPPTPLHLQLDRQITPHPLHLQLDRQIPPTLSTCSWTDRYPPHLSTCSWTDRYPPPPSPPAAGQTDNPHPSTCSWTDRYPPPHLSTCS</sequence>
<feature type="compositionally biased region" description="Polar residues" evidence="1">
    <location>
        <begin position="243"/>
        <end position="254"/>
    </location>
</feature>
<reference evidence="2 3" key="1">
    <citation type="submission" date="2020-03" db="EMBL/GenBank/DDBJ databases">
        <title>Dissostichus mawsoni Genome sequencing and assembly.</title>
        <authorList>
            <person name="Park H."/>
        </authorList>
    </citation>
    <scope>NUCLEOTIDE SEQUENCE [LARGE SCALE GENOMIC DNA]</scope>
    <source>
        <strain evidence="2">DM0001</strain>
        <tissue evidence="2">Muscle</tissue>
    </source>
</reference>
<evidence type="ECO:0000313" key="2">
    <source>
        <dbReference type="EMBL" id="KAF3859826.1"/>
    </source>
</evidence>
<protein>
    <submittedName>
        <fullName evidence="2">Uncharacterized protein</fullName>
    </submittedName>
</protein>
<feature type="region of interest" description="Disordered" evidence="1">
    <location>
        <begin position="98"/>
        <end position="160"/>
    </location>
</feature>
<organism evidence="2 3">
    <name type="scientific">Dissostichus mawsoni</name>
    <name type="common">Antarctic cod</name>
    <dbReference type="NCBI Taxonomy" id="36200"/>
    <lineage>
        <taxon>Eukaryota</taxon>
        <taxon>Metazoa</taxon>
        <taxon>Chordata</taxon>
        <taxon>Craniata</taxon>
        <taxon>Vertebrata</taxon>
        <taxon>Euteleostomi</taxon>
        <taxon>Actinopterygii</taxon>
        <taxon>Neopterygii</taxon>
        <taxon>Teleostei</taxon>
        <taxon>Neoteleostei</taxon>
        <taxon>Acanthomorphata</taxon>
        <taxon>Eupercaria</taxon>
        <taxon>Perciformes</taxon>
        <taxon>Notothenioidei</taxon>
        <taxon>Nototheniidae</taxon>
        <taxon>Dissostichus</taxon>
    </lineage>
</organism>
<evidence type="ECO:0000256" key="1">
    <source>
        <dbReference type="SAM" id="MobiDB-lite"/>
    </source>
</evidence>